<keyword evidence="4" id="KW-1185">Reference proteome</keyword>
<comment type="similarity">
    <text evidence="1">Belongs to the UDP-glycosyltransferase family.</text>
</comment>
<dbReference type="Gene3D" id="3.40.50.2000">
    <property type="entry name" value="Glycogen Phosphorylase B"/>
    <property type="match status" value="1"/>
</dbReference>
<dbReference type="SUPFAM" id="SSF53756">
    <property type="entry name" value="UDP-Glycosyltransferase/glycogen phosphorylase"/>
    <property type="match status" value="1"/>
</dbReference>
<dbReference type="PANTHER" id="PTHR48047:SF189">
    <property type="entry name" value="UDP-GLYCOSYLTRANSFERASE 89B1"/>
    <property type="match status" value="1"/>
</dbReference>
<organism evidence="3 4">
    <name type="scientific">Eleusine coracana subsp. coracana</name>
    <dbReference type="NCBI Taxonomy" id="191504"/>
    <lineage>
        <taxon>Eukaryota</taxon>
        <taxon>Viridiplantae</taxon>
        <taxon>Streptophyta</taxon>
        <taxon>Embryophyta</taxon>
        <taxon>Tracheophyta</taxon>
        <taxon>Spermatophyta</taxon>
        <taxon>Magnoliopsida</taxon>
        <taxon>Liliopsida</taxon>
        <taxon>Poales</taxon>
        <taxon>Poaceae</taxon>
        <taxon>PACMAD clade</taxon>
        <taxon>Chloridoideae</taxon>
        <taxon>Cynodonteae</taxon>
        <taxon>Eleusininae</taxon>
        <taxon>Eleusine</taxon>
    </lineage>
</organism>
<sequence>METAPGPHVLVIPFPAQGHALPLLDLAGLLAARGLRLTVATTPPTSRSSPPSSPRTHHHPPPRPPVPTPPVPPPGRENTKGCGPEYFAIFIHALTALRDPIRVWANSQPDPVAAVLADFFCGWAQPLAAEIGAAGLVFSPSGVLGTAVPHSLFRRLVTRPPERADDDAFRVTFPGIPGAPAYEWRESSMISVVGFVSNTLRALEGRYLDAPPLEDLGFSRVWAVGPVAPETAADARGG</sequence>
<dbReference type="Proteomes" id="UP001054889">
    <property type="component" value="Unassembled WGS sequence"/>
</dbReference>
<proteinExistence type="inferred from homology"/>
<dbReference type="EMBL" id="BQKI01000009">
    <property type="protein sequence ID" value="GJN01515.1"/>
    <property type="molecule type" value="Genomic_DNA"/>
</dbReference>
<name>A0AAV5CU27_ELECO</name>
<evidence type="ECO:0000256" key="2">
    <source>
        <dbReference type="SAM" id="MobiDB-lite"/>
    </source>
</evidence>
<gene>
    <name evidence="3" type="primary">ga18788</name>
    <name evidence="3" type="ORF">PR202_ga18788</name>
</gene>
<feature type="compositionally biased region" description="Pro residues" evidence="2">
    <location>
        <begin position="62"/>
        <end position="75"/>
    </location>
</feature>
<reference evidence="3" key="1">
    <citation type="journal article" date="2018" name="DNA Res.">
        <title>Multiple hybrid de novo genome assembly of finger millet, an orphan allotetraploid crop.</title>
        <authorList>
            <person name="Hatakeyama M."/>
            <person name="Aluri S."/>
            <person name="Balachadran M.T."/>
            <person name="Sivarajan S.R."/>
            <person name="Patrignani A."/>
            <person name="Gruter S."/>
            <person name="Poveda L."/>
            <person name="Shimizu-Inatsugi R."/>
            <person name="Baeten J."/>
            <person name="Francoijs K.J."/>
            <person name="Nataraja K.N."/>
            <person name="Reddy Y.A.N."/>
            <person name="Phadnis S."/>
            <person name="Ravikumar R.L."/>
            <person name="Schlapbach R."/>
            <person name="Sreeman S.M."/>
            <person name="Shimizu K.K."/>
        </authorList>
    </citation>
    <scope>NUCLEOTIDE SEQUENCE</scope>
</reference>
<comment type="caution">
    <text evidence="3">The sequence shown here is derived from an EMBL/GenBank/DDBJ whole genome shotgun (WGS) entry which is preliminary data.</text>
</comment>
<dbReference type="AlphaFoldDB" id="A0AAV5CU27"/>
<accession>A0AAV5CU27</accession>
<evidence type="ECO:0000256" key="1">
    <source>
        <dbReference type="ARBA" id="ARBA00009995"/>
    </source>
</evidence>
<feature type="compositionally biased region" description="Low complexity" evidence="2">
    <location>
        <begin position="41"/>
        <end position="50"/>
    </location>
</feature>
<reference evidence="3" key="2">
    <citation type="submission" date="2021-12" db="EMBL/GenBank/DDBJ databases">
        <title>Resequencing data analysis of finger millet.</title>
        <authorList>
            <person name="Hatakeyama M."/>
            <person name="Aluri S."/>
            <person name="Balachadran M.T."/>
            <person name="Sivarajan S.R."/>
            <person name="Poveda L."/>
            <person name="Shimizu-Inatsugi R."/>
            <person name="Schlapbach R."/>
            <person name="Sreeman S.M."/>
            <person name="Shimizu K.K."/>
        </authorList>
    </citation>
    <scope>NUCLEOTIDE SEQUENCE</scope>
</reference>
<protein>
    <submittedName>
        <fullName evidence="3">Uncharacterized protein</fullName>
    </submittedName>
</protein>
<feature type="region of interest" description="Disordered" evidence="2">
    <location>
        <begin position="41"/>
        <end position="79"/>
    </location>
</feature>
<evidence type="ECO:0000313" key="3">
    <source>
        <dbReference type="EMBL" id="GJN01515.1"/>
    </source>
</evidence>
<dbReference type="PANTHER" id="PTHR48047">
    <property type="entry name" value="GLYCOSYLTRANSFERASE"/>
    <property type="match status" value="1"/>
</dbReference>
<evidence type="ECO:0000313" key="4">
    <source>
        <dbReference type="Proteomes" id="UP001054889"/>
    </source>
</evidence>
<dbReference type="GO" id="GO:0035251">
    <property type="term" value="F:UDP-glucosyltransferase activity"/>
    <property type="evidence" value="ECO:0007669"/>
    <property type="project" value="TreeGrafter"/>
</dbReference>